<accession>A0AA88LIS7</accession>
<dbReference type="EMBL" id="JAVRJZ010000004">
    <property type="protein sequence ID" value="KAK2723345.1"/>
    <property type="molecule type" value="Genomic_DNA"/>
</dbReference>
<evidence type="ECO:0008006" key="3">
    <source>
        <dbReference type="Google" id="ProtNLM"/>
    </source>
</evidence>
<dbReference type="AlphaFoldDB" id="A0AA88LIS7"/>
<feature type="non-terminal residue" evidence="1">
    <location>
        <position position="1"/>
    </location>
</feature>
<organism evidence="1 2">
    <name type="scientific">Artemia franciscana</name>
    <name type="common">Brine shrimp</name>
    <name type="synonym">Artemia sanfranciscana</name>
    <dbReference type="NCBI Taxonomy" id="6661"/>
    <lineage>
        <taxon>Eukaryota</taxon>
        <taxon>Metazoa</taxon>
        <taxon>Ecdysozoa</taxon>
        <taxon>Arthropoda</taxon>
        <taxon>Crustacea</taxon>
        <taxon>Branchiopoda</taxon>
        <taxon>Anostraca</taxon>
        <taxon>Artemiidae</taxon>
        <taxon>Artemia</taxon>
    </lineage>
</organism>
<evidence type="ECO:0000313" key="1">
    <source>
        <dbReference type="EMBL" id="KAK2723345.1"/>
    </source>
</evidence>
<reference evidence="1" key="1">
    <citation type="submission" date="2023-07" db="EMBL/GenBank/DDBJ databases">
        <title>Chromosome-level genome assembly of Artemia franciscana.</title>
        <authorList>
            <person name="Jo E."/>
        </authorList>
    </citation>
    <scope>NUCLEOTIDE SEQUENCE</scope>
    <source>
        <tissue evidence="1">Whole body</tissue>
    </source>
</reference>
<protein>
    <recommendedName>
        <fullName evidence="3">Reverse transcriptase domain-containing protein</fullName>
    </recommendedName>
</protein>
<name>A0AA88LIS7_ARTSF</name>
<evidence type="ECO:0000313" key="2">
    <source>
        <dbReference type="Proteomes" id="UP001187531"/>
    </source>
</evidence>
<comment type="caution">
    <text evidence="1">The sequence shown here is derived from an EMBL/GenBank/DDBJ whole genome shotgun (WGS) entry which is preliminary data.</text>
</comment>
<keyword evidence="2" id="KW-1185">Reference proteome</keyword>
<sequence>EKILKWILDFLRNCVQNVRLFDADGNPTFSSSQIVINGVPQGSVLGLNMLYIFTNNAPLALKSRMTLYADDSK</sequence>
<gene>
    <name evidence="1" type="ORF">QYM36_001867</name>
</gene>
<feature type="non-terminal residue" evidence="1">
    <location>
        <position position="73"/>
    </location>
</feature>
<dbReference type="Proteomes" id="UP001187531">
    <property type="component" value="Unassembled WGS sequence"/>
</dbReference>
<proteinExistence type="predicted"/>